<feature type="domain" description="Peptidase M16 middle/third" evidence="11">
    <location>
        <begin position="420"/>
        <end position="580"/>
    </location>
</feature>
<evidence type="ECO:0000256" key="7">
    <source>
        <dbReference type="RuleBase" id="RU004447"/>
    </source>
</evidence>
<evidence type="ECO:0000256" key="1">
    <source>
        <dbReference type="ARBA" id="ARBA00007261"/>
    </source>
</evidence>
<dbReference type="GO" id="GO:0005739">
    <property type="term" value="C:mitochondrion"/>
    <property type="evidence" value="ECO:0007669"/>
    <property type="project" value="TreeGrafter"/>
</dbReference>
<evidence type="ECO:0000256" key="2">
    <source>
        <dbReference type="ARBA" id="ARBA00022670"/>
    </source>
</evidence>
<feature type="domain" description="Peptidase M16 N-terminal" evidence="9">
    <location>
        <begin position="71"/>
        <end position="205"/>
    </location>
</feature>
<dbReference type="GO" id="GO:0004222">
    <property type="term" value="F:metalloendopeptidase activity"/>
    <property type="evidence" value="ECO:0007669"/>
    <property type="project" value="InterPro"/>
</dbReference>
<comment type="caution">
    <text evidence="12">The sequence shown here is derived from an EMBL/GenBank/DDBJ whole genome shotgun (WGS) entry which is preliminary data.</text>
</comment>
<organism evidence="12 13">
    <name type="scientific">Lagenidium giganteum</name>
    <dbReference type="NCBI Taxonomy" id="4803"/>
    <lineage>
        <taxon>Eukaryota</taxon>
        <taxon>Sar</taxon>
        <taxon>Stramenopiles</taxon>
        <taxon>Oomycota</taxon>
        <taxon>Peronosporomycetes</taxon>
        <taxon>Pythiales</taxon>
        <taxon>Pythiaceae</taxon>
    </lineage>
</organism>
<dbReference type="GO" id="GO:0046872">
    <property type="term" value="F:metal ion binding"/>
    <property type="evidence" value="ECO:0007669"/>
    <property type="project" value="UniProtKB-KW"/>
</dbReference>
<evidence type="ECO:0000259" key="10">
    <source>
        <dbReference type="Pfam" id="PF05193"/>
    </source>
</evidence>
<evidence type="ECO:0000259" key="11">
    <source>
        <dbReference type="Pfam" id="PF16187"/>
    </source>
</evidence>
<evidence type="ECO:0000256" key="3">
    <source>
        <dbReference type="ARBA" id="ARBA00022723"/>
    </source>
</evidence>
<keyword evidence="4" id="KW-0378">Hydrolase</keyword>
<keyword evidence="2" id="KW-0645">Protease</keyword>
<keyword evidence="13" id="KW-1185">Reference proteome</keyword>
<evidence type="ECO:0008006" key="14">
    <source>
        <dbReference type="Google" id="ProtNLM"/>
    </source>
</evidence>
<evidence type="ECO:0000259" key="9">
    <source>
        <dbReference type="Pfam" id="PF00675"/>
    </source>
</evidence>
<evidence type="ECO:0000256" key="4">
    <source>
        <dbReference type="ARBA" id="ARBA00022801"/>
    </source>
</evidence>
<dbReference type="GO" id="GO:0005829">
    <property type="term" value="C:cytosol"/>
    <property type="evidence" value="ECO:0007669"/>
    <property type="project" value="TreeGrafter"/>
</dbReference>
<dbReference type="Pfam" id="PF05193">
    <property type="entry name" value="Peptidase_M16_C"/>
    <property type="match status" value="1"/>
</dbReference>
<feature type="region of interest" description="Disordered" evidence="8">
    <location>
        <begin position="1"/>
        <end position="32"/>
    </location>
</feature>
<name>A0AAV2YFG0_9STRA</name>
<evidence type="ECO:0000313" key="13">
    <source>
        <dbReference type="Proteomes" id="UP001146120"/>
    </source>
</evidence>
<feature type="domain" description="Peptidase M16 C-terminal" evidence="10">
    <location>
        <begin position="234"/>
        <end position="412"/>
    </location>
</feature>
<dbReference type="FunFam" id="3.30.830.10:FF:000005">
    <property type="entry name" value="nardilysin isoform X1"/>
    <property type="match status" value="1"/>
</dbReference>
<dbReference type="InterPro" id="IPR032632">
    <property type="entry name" value="Peptidase_M16_M"/>
</dbReference>
<dbReference type="FunFam" id="3.30.830.10:FF:000004">
    <property type="entry name" value="Putative insulin-degrading enzyme"/>
    <property type="match status" value="1"/>
</dbReference>
<proteinExistence type="inferred from homology"/>
<reference evidence="12" key="2">
    <citation type="journal article" date="2023" name="Microbiol Resour">
        <title>Decontamination and Annotation of the Draft Genome Sequence of the Oomycete Lagenidium giganteum ARSEF 373.</title>
        <authorList>
            <person name="Morgan W.R."/>
            <person name="Tartar A."/>
        </authorList>
    </citation>
    <scope>NUCLEOTIDE SEQUENCE</scope>
    <source>
        <strain evidence="12">ARSEF 373</strain>
    </source>
</reference>
<dbReference type="InterPro" id="IPR001431">
    <property type="entry name" value="Pept_M16_Zn_BS"/>
</dbReference>
<dbReference type="Gene3D" id="3.30.830.10">
    <property type="entry name" value="Metalloenzyme, LuxS/M16 peptidase-like"/>
    <property type="match status" value="3"/>
</dbReference>
<accession>A0AAV2YFG0</accession>
<dbReference type="InterPro" id="IPR007863">
    <property type="entry name" value="Peptidase_M16_C"/>
</dbReference>
<dbReference type="InterPro" id="IPR011765">
    <property type="entry name" value="Pept_M16_N"/>
</dbReference>
<dbReference type="EMBL" id="DAKRPA010000435">
    <property type="protein sequence ID" value="DAZ92511.1"/>
    <property type="molecule type" value="Genomic_DNA"/>
</dbReference>
<dbReference type="GO" id="GO:0051603">
    <property type="term" value="P:proteolysis involved in protein catabolic process"/>
    <property type="evidence" value="ECO:0007669"/>
    <property type="project" value="TreeGrafter"/>
</dbReference>
<reference evidence="12" key="1">
    <citation type="submission" date="2022-11" db="EMBL/GenBank/DDBJ databases">
        <authorList>
            <person name="Morgan W.R."/>
            <person name="Tartar A."/>
        </authorList>
    </citation>
    <scope>NUCLEOTIDE SEQUENCE</scope>
    <source>
        <strain evidence="12">ARSEF 373</strain>
    </source>
</reference>
<dbReference type="GO" id="GO:0043171">
    <property type="term" value="P:peptide catabolic process"/>
    <property type="evidence" value="ECO:0007669"/>
    <property type="project" value="TreeGrafter"/>
</dbReference>
<evidence type="ECO:0000256" key="6">
    <source>
        <dbReference type="ARBA" id="ARBA00023049"/>
    </source>
</evidence>
<dbReference type="InterPro" id="IPR011249">
    <property type="entry name" value="Metalloenz_LuxS/M16"/>
</dbReference>
<evidence type="ECO:0000313" key="12">
    <source>
        <dbReference type="EMBL" id="DAZ92511.1"/>
    </source>
</evidence>
<dbReference type="InterPro" id="IPR050626">
    <property type="entry name" value="Peptidase_M16"/>
</dbReference>
<keyword evidence="3" id="KW-0479">Metal-binding</keyword>
<keyword evidence="5" id="KW-0862">Zinc</keyword>
<dbReference type="PROSITE" id="PS00143">
    <property type="entry name" value="INSULINASE"/>
    <property type="match status" value="1"/>
</dbReference>
<evidence type="ECO:0000256" key="8">
    <source>
        <dbReference type="SAM" id="MobiDB-lite"/>
    </source>
</evidence>
<comment type="similarity">
    <text evidence="1 7">Belongs to the peptidase M16 family.</text>
</comment>
<keyword evidence="6" id="KW-0482">Metalloprotease</keyword>
<dbReference type="Proteomes" id="UP001146120">
    <property type="component" value="Unassembled WGS sequence"/>
</dbReference>
<gene>
    <name evidence="12" type="ORF">N0F65_012741</name>
</gene>
<dbReference type="PANTHER" id="PTHR43690:SF18">
    <property type="entry name" value="INSULIN-DEGRADING ENZYME-RELATED"/>
    <property type="match status" value="1"/>
</dbReference>
<dbReference type="SUPFAM" id="SSF63411">
    <property type="entry name" value="LuxS/MPP-like metallohydrolase"/>
    <property type="match status" value="3"/>
</dbReference>
<protein>
    <recommendedName>
        <fullName evidence="14">Insulin-degrading enzyme</fullName>
    </recommendedName>
</protein>
<dbReference type="Pfam" id="PF16187">
    <property type="entry name" value="Peptidase_M16_M"/>
    <property type="match status" value="1"/>
</dbReference>
<dbReference type="Pfam" id="PF00675">
    <property type="entry name" value="Peptidase_M16"/>
    <property type="match status" value="1"/>
</dbReference>
<sequence length="592" mass="67154">MATTDAAMHAMHDQPAAPSQPLTDPTAANKPALTSCSSAKRSITLTRDGLEVSPLDDREFSHMVLPNGLEVLVISDPVTESASAAMDVRVGSHSEPDAIPGLAHFCEHMLFLGTQKYPDENSYHAFLSAHGGSSNAFTAARDTNYYFDVSAKHLHEALDRFAQFFVAPLFTASATEREINAVDSENTNYLQDDWWRINQVHHSLGNKQHPFHRYAIGNVETLSTTPKAQGIDIRDALLKFYNEYYSASIMKLVVYGKEDVATLRRWVKELFAGVRTTGRTKPVFTSMPFTPDQLPRRLEVVPVKDLKIIGLVWQFPSLRQPSGPTQQHATVISHFVGHEGQGSLLSYLKNKKWVDSITAGIEEEQDEYAIFLFNAEVTAEGMNHLEEIVVAVFQYIRLLLTSPLERWVFEEMERLAVMHFLFQSKQRPINYTSTVAMNMQNYDKQHYLSQGLLDYPYEEGHVKALLELMSPQKMKLLIVSNALESVCDSEERWYGTKYRDLPVDADLLKRLENCGTNDCFALPPPNDLVSDNFELIDAAKLTVAPTNAPRLVRDDNYCRVWYKPDVHFKKPRTHISLSFFRRTSIRRHYATC</sequence>
<dbReference type="AlphaFoldDB" id="A0AAV2YFG0"/>
<dbReference type="PANTHER" id="PTHR43690">
    <property type="entry name" value="NARDILYSIN"/>
    <property type="match status" value="1"/>
</dbReference>
<evidence type="ECO:0000256" key="5">
    <source>
        <dbReference type="ARBA" id="ARBA00022833"/>
    </source>
</evidence>